<dbReference type="Pfam" id="PF01895">
    <property type="entry name" value="PhoU"/>
    <property type="match status" value="2"/>
</dbReference>
<name>A0AAF0IDM5_ODILC</name>
<proteinExistence type="predicted"/>
<dbReference type="Gene3D" id="1.20.58.220">
    <property type="entry name" value="Phosphate transport system protein phou homolog 2, domain 2"/>
    <property type="match status" value="2"/>
</dbReference>
<organism evidence="2 3">
    <name type="scientific">Odinarchaeota yellowstonii (strain LCB_4)</name>
    <dbReference type="NCBI Taxonomy" id="1841599"/>
    <lineage>
        <taxon>Archaea</taxon>
        <taxon>Promethearchaeati</taxon>
        <taxon>Candidatus Odinarchaeota</taxon>
        <taxon>Candidatus Odinarchaeia</taxon>
        <taxon>Candidatus Odinarchaeales</taxon>
        <taxon>Candidatus Odinarchaeaceae</taxon>
        <taxon>Candidatus Odinarchaeum</taxon>
    </lineage>
</organism>
<dbReference type="GO" id="GO:0045936">
    <property type="term" value="P:negative regulation of phosphate metabolic process"/>
    <property type="evidence" value="ECO:0007669"/>
    <property type="project" value="InterPro"/>
</dbReference>
<reference evidence="2" key="2">
    <citation type="journal article" date="2022" name="Nat. Microbiol.">
        <title>A closed Candidatus Odinarchaeum chromosome exposes Asgard archaeal viruses.</title>
        <authorList>
            <person name="Tamarit D."/>
            <person name="Caceres E.F."/>
            <person name="Krupovic M."/>
            <person name="Nijland R."/>
            <person name="Eme L."/>
            <person name="Robinson N.P."/>
            <person name="Ettema T.J.G."/>
        </authorList>
    </citation>
    <scope>NUCLEOTIDE SEQUENCE</scope>
    <source>
        <strain evidence="2">LCB_4</strain>
    </source>
</reference>
<feature type="domain" description="SpoVT-AbrB" evidence="1">
    <location>
        <begin position="8"/>
        <end position="54"/>
    </location>
</feature>
<accession>A0AAF0IDM5</accession>
<dbReference type="GO" id="GO:0030643">
    <property type="term" value="P:intracellular phosphate ion homeostasis"/>
    <property type="evidence" value="ECO:0007669"/>
    <property type="project" value="InterPro"/>
</dbReference>
<evidence type="ECO:0000313" key="3">
    <source>
        <dbReference type="Proteomes" id="UP000186851"/>
    </source>
</evidence>
<dbReference type="KEGG" id="oyw:OdinLCB4_003470"/>
<dbReference type="PANTHER" id="PTHR42930">
    <property type="entry name" value="PHOSPHATE-SPECIFIC TRANSPORT SYSTEM ACCESSORY PROTEIN PHOU"/>
    <property type="match status" value="1"/>
</dbReference>
<evidence type="ECO:0000259" key="1">
    <source>
        <dbReference type="SMART" id="SM00966"/>
    </source>
</evidence>
<dbReference type="AlphaFoldDB" id="A0AAF0IDM5"/>
<dbReference type="EMBL" id="CP091871">
    <property type="protein sequence ID" value="WEU40977.1"/>
    <property type="molecule type" value="Genomic_DNA"/>
</dbReference>
<dbReference type="GO" id="GO:0003677">
    <property type="term" value="F:DNA binding"/>
    <property type="evidence" value="ECO:0007669"/>
    <property type="project" value="UniProtKB-KW"/>
</dbReference>
<dbReference type="InterPro" id="IPR038078">
    <property type="entry name" value="PhoU-like_sf"/>
</dbReference>
<dbReference type="Proteomes" id="UP000186851">
    <property type="component" value="Chromosome"/>
</dbReference>
<dbReference type="InterPro" id="IPR007159">
    <property type="entry name" value="SpoVT-AbrB_dom"/>
</dbReference>
<dbReference type="SUPFAM" id="SSF109755">
    <property type="entry name" value="PhoU-like"/>
    <property type="match status" value="1"/>
</dbReference>
<protein>
    <submittedName>
        <fullName evidence="2">AbrB/MazE/SpoVT family DNA-binding domain-containing protein</fullName>
    </submittedName>
</protein>
<dbReference type="InterPro" id="IPR026022">
    <property type="entry name" value="PhoU_dom"/>
</dbReference>
<keyword evidence="2" id="KW-0238">DNA-binding</keyword>
<gene>
    <name evidence="2" type="ORF">OdinLCB4_003470</name>
</gene>
<evidence type="ECO:0000313" key="2">
    <source>
        <dbReference type="EMBL" id="WEU40977.1"/>
    </source>
</evidence>
<dbReference type="SMART" id="SM00966">
    <property type="entry name" value="SpoVT_AbrB"/>
    <property type="match status" value="1"/>
</dbReference>
<sequence>MEVRKIQKTGGSTYLISLPKDWITRLGLKQGDHLALIEKKDGTITLDPRYDEKEVHREAVITPNSNIAIDITAKYLSGYDIIKIKSPNRISSELRDTIIKTKERLIGVEIVEESANEIILNCLISPDIVPIDKTLRRIHLLTLRMHEEAIKSFIEKDFELAKNVIERDDEVDKLYFLFVREIRSALQDPKVADKIGLTPIKCLDYRMVVKSLENIGDAAVKIASITLELTNNELTNAMRQYIIDLSQHISELQDKAMQALLKEDVFLAINVMDKRKTLAELIEKVNNELMKEESSIRVKIDSILDGIERISDYAVDIAEFVIRH</sequence>
<dbReference type="Pfam" id="PF04014">
    <property type="entry name" value="MazE_antitoxin"/>
    <property type="match status" value="1"/>
</dbReference>
<dbReference type="InterPro" id="IPR028366">
    <property type="entry name" value="PhoU"/>
</dbReference>
<dbReference type="PANTHER" id="PTHR42930:SF2">
    <property type="entry name" value="PHOU DOMAIN-CONTAINING PROTEIN"/>
    <property type="match status" value="1"/>
</dbReference>
<reference evidence="2" key="1">
    <citation type="journal article" date="2017" name="Nature">
        <title>Asgard archaea illuminate the origin of eukaryotic cellular complexity.</title>
        <authorList>
            <person name="Zaremba-Niedzwiedzka K."/>
            <person name="Caceres E.F."/>
            <person name="Saw J.H."/>
            <person name="Backstrom D."/>
            <person name="Juzokaite L."/>
            <person name="Vancaester E."/>
            <person name="Seitz K.W."/>
            <person name="Anantharaman K."/>
            <person name="Starnawski P."/>
            <person name="Kjeldsen K.U."/>
            <person name="Scott M.B."/>
            <person name="Nunoura T."/>
            <person name="Banfield J.F."/>
            <person name="Schramm A."/>
            <person name="Baker B.J."/>
            <person name="Spang A."/>
            <person name="Ettema T.J.G."/>
        </authorList>
    </citation>
    <scope>NUCLEOTIDE SEQUENCE</scope>
    <source>
        <strain evidence="2">LCB_4</strain>
    </source>
</reference>